<gene>
    <name evidence="2" type="ORF">pipiens_006134</name>
</gene>
<dbReference type="Proteomes" id="UP001562425">
    <property type="component" value="Unassembled WGS sequence"/>
</dbReference>
<keyword evidence="1" id="KW-0732">Signal</keyword>
<proteinExistence type="predicted"/>
<evidence type="ECO:0000313" key="2">
    <source>
        <dbReference type="EMBL" id="KAL1402343.1"/>
    </source>
</evidence>
<dbReference type="EMBL" id="JBEHCU010003130">
    <property type="protein sequence ID" value="KAL1402343.1"/>
    <property type="molecule type" value="Genomic_DNA"/>
</dbReference>
<accession>A0ABD1DS91</accession>
<name>A0ABD1DS91_CULPP</name>
<dbReference type="AlphaFoldDB" id="A0ABD1DS91"/>
<comment type="caution">
    <text evidence="2">The sequence shown here is derived from an EMBL/GenBank/DDBJ whole genome shotgun (WGS) entry which is preliminary data.</text>
</comment>
<sequence>MSGNQYLFVVGVVVLVCSLPAAYGLGTAPTPNLSQFLGVKAPANTLCYQTTIPKGTRTPVTVANPTPAAAITYIQAVADRFNKAGFNMRIVSGALGAVGTIPITISGKAILPYNIMVEYWC</sequence>
<protein>
    <submittedName>
        <fullName evidence="2">Uncharacterized protein</fullName>
    </submittedName>
</protein>
<evidence type="ECO:0000313" key="3">
    <source>
        <dbReference type="Proteomes" id="UP001562425"/>
    </source>
</evidence>
<organism evidence="2 3">
    <name type="scientific">Culex pipiens pipiens</name>
    <name type="common">Northern house mosquito</name>
    <dbReference type="NCBI Taxonomy" id="38569"/>
    <lineage>
        <taxon>Eukaryota</taxon>
        <taxon>Metazoa</taxon>
        <taxon>Ecdysozoa</taxon>
        <taxon>Arthropoda</taxon>
        <taxon>Hexapoda</taxon>
        <taxon>Insecta</taxon>
        <taxon>Pterygota</taxon>
        <taxon>Neoptera</taxon>
        <taxon>Endopterygota</taxon>
        <taxon>Diptera</taxon>
        <taxon>Nematocera</taxon>
        <taxon>Culicoidea</taxon>
        <taxon>Culicidae</taxon>
        <taxon>Culicinae</taxon>
        <taxon>Culicini</taxon>
        <taxon>Culex</taxon>
        <taxon>Culex</taxon>
    </lineage>
</organism>
<reference evidence="2 3" key="1">
    <citation type="submission" date="2024-05" db="EMBL/GenBank/DDBJ databases">
        <title>Culex pipiens pipiens assembly and annotation.</title>
        <authorList>
            <person name="Alout H."/>
            <person name="Durand T."/>
        </authorList>
    </citation>
    <scope>NUCLEOTIDE SEQUENCE [LARGE SCALE GENOMIC DNA]</scope>
    <source>
        <strain evidence="2">HA-2024</strain>
        <tissue evidence="2">Whole body</tissue>
    </source>
</reference>
<feature type="signal peptide" evidence="1">
    <location>
        <begin position="1"/>
        <end position="24"/>
    </location>
</feature>
<keyword evidence="3" id="KW-1185">Reference proteome</keyword>
<feature type="chain" id="PRO_5044868932" evidence="1">
    <location>
        <begin position="25"/>
        <end position="121"/>
    </location>
</feature>
<evidence type="ECO:0000256" key="1">
    <source>
        <dbReference type="SAM" id="SignalP"/>
    </source>
</evidence>